<dbReference type="GO" id="GO:0000160">
    <property type="term" value="P:phosphorelay signal transduction system"/>
    <property type="evidence" value="ECO:0007669"/>
    <property type="project" value="InterPro"/>
</dbReference>
<dbReference type="PROSITE" id="PS50921">
    <property type="entry name" value="ANTAR"/>
    <property type="match status" value="1"/>
</dbReference>
<dbReference type="InterPro" id="IPR001789">
    <property type="entry name" value="Sig_transdc_resp-reg_receiver"/>
</dbReference>
<evidence type="ECO:0000259" key="2">
    <source>
        <dbReference type="PROSITE" id="PS50110"/>
    </source>
</evidence>
<dbReference type="InterPro" id="IPR036388">
    <property type="entry name" value="WH-like_DNA-bd_sf"/>
</dbReference>
<sequence>MLIDQDRGRAAIVEQSLQDAGHEVVARLASVERLAQEVEIHQPDVVIIDIESPDRDALENMSVVSRDNPRPIVLFSEEDSEESIARAIKAGVSAYVTDGMRAERVRPIVDVAVARFREFQALRAELDATRSQLEDRKLIEKAKGLLMKHRNVDEAQAYQAMRKMAMDRNQRLVETARNVIAIFDLVGDDGI</sequence>
<name>A0A6I6D1P8_9GAMM</name>
<dbReference type="PANTHER" id="PTHR43367:SF1">
    <property type="entry name" value="TWO-COMPONENT RESPONSE REGULATOR-LIKE APRR6-RELATED"/>
    <property type="match status" value="1"/>
</dbReference>
<proteinExistence type="predicted"/>
<dbReference type="PROSITE" id="PS50110">
    <property type="entry name" value="RESPONSE_REGULATORY"/>
    <property type="match status" value="1"/>
</dbReference>
<feature type="domain" description="Response regulatory" evidence="2">
    <location>
        <begin position="1"/>
        <end position="113"/>
    </location>
</feature>
<dbReference type="PANTHER" id="PTHR43367">
    <property type="match status" value="1"/>
</dbReference>
<dbReference type="SUPFAM" id="SSF52172">
    <property type="entry name" value="CheY-like"/>
    <property type="match status" value="1"/>
</dbReference>
<dbReference type="EMBL" id="CP046415">
    <property type="protein sequence ID" value="QGT79610.1"/>
    <property type="molecule type" value="Genomic_DNA"/>
</dbReference>
<dbReference type="Pfam" id="PF03861">
    <property type="entry name" value="ANTAR"/>
    <property type="match status" value="1"/>
</dbReference>
<feature type="domain" description="ANTAR" evidence="3">
    <location>
        <begin position="119"/>
        <end position="180"/>
    </location>
</feature>
<dbReference type="Pfam" id="PF00072">
    <property type="entry name" value="Response_reg"/>
    <property type="match status" value="1"/>
</dbReference>
<dbReference type="Proteomes" id="UP000427716">
    <property type="component" value="Chromosome"/>
</dbReference>
<evidence type="ECO:0000259" key="3">
    <source>
        <dbReference type="PROSITE" id="PS50921"/>
    </source>
</evidence>
<dbReference type="GO" id="GO:0003723">
    <property type="term" value="F:RNA binding"/>
    <property type="evidence" value="ECO:0007669"/>
    <property type="project" value="InterPro"/>
</dbReference>
<reference evidence="4 5" key="1">
    <citation type="submission" date="2019-11" db="EMBL/GenBank/DDBJ databases">
        <authorList>
            <person name="Zhang J."/>
            <person name="Sun C."/>
        </authorList>
    </citation>
    <scope>NUCLEOTIDE SEQUENCE [LARGE SCALE GENOMIC DNA]</scope>
    <source>
        <strain evidence="5">sp2</strain>
    </source>
</reference>
<evidence type="ECO:0000256" key="1">
    <source>
        <dbReference type="PROSITE-ProRule" id="PRU00169"/>
    </source>
</evidence>
<dbReference type="InterPro" id="IPR005561">
    <property type="entry name" value="ANTAR"/>
</dbReference>
<organism evidence="4 5">
    <name type="scientific">Guyparkeria halophila</name>
    <dbReference type="NCBI Taxonomy" id="47960"/>
    <lineage>
        <taxon>Bacteria</taxon>
        <taxon>Pseudomonadati</taxon>
        <taxon>Pseudomonadota</taxon>
        <taxon>Gammaproteobacteria</taxon>
        <taxon>Chromatiales</taxon>
        <taxon>Thioalkalibacteraceae</taxon>
        <taxon>Guyparkeria</taxon>
    </lineage>
</organism>
<dbReference type="SMART" id="SM00448">
    <property type="entry name" value="REC"/>
    <property type="match status" value="1"/>
</dbReference>
<dbReference type="KEGG" id="ghl:GM160_08175"/>
<dbReference type="InterPro" id="IPR008327">
    <property type="entry name" value="Sig_transdc_resp-reg_antiterm"/>
</dbReference>
<feature type="modified residue" description="4-aspartylphosphate" evidence="1">
    <location>
        <position position="49"/>
    </location>
</feature>
<evidence type="ECO:0000313" key="4">
    <source>
        <dbReference type="EMBL" id="QGT79610.1"/>
    </source>
</evidence>
<gene>
    <name evidence="4" type="ORF">GM160_08175</name>
</gene>
<dbReference type="InterPro" id="IPR011006">
    <property type="entry name" value="CheY-like_superfamily"/>
</dbReference>
<dbReference type="Gene3D" id="1.10.10.10">
    <property type="entry name" value="Winged helix-like DNA-binding domain superfamily/Winged helix DNA-binding domain"/>
    <property type="match status" value="1"/>
</dbReference>
<evidence type="ECO:0000313" key="5">
    <source>
        <dbReference type="Proteomes" id="UP000427716"/>
    </source>
</evidence>
<dbReference type="Gene3D" id="3.40.50.2300">
    <property type="match status" value="1"/>
</dbReference>
<keyword evidence="1" id="KW-0597">Phosphoprotein</keyword>
<dbReference type="SMART" id="SM01012">
    <property type="entry name" value="ANTAR"/>
    <property type="match status" value="1"/>
</dbReference>
<keyword evidence="5" id="KW-1185">Reference proteome</keyword>
<dbReference type="PIRSF" id="PIRSF036382">
    <property type="entry name" value="RR_antiterm"/>
    <property type="match status" value="1"/>
</dbReference>
<dbReference type="AlphaFoldDB" id="A0A6I6D1P8"/>
<protein>
    <submittedName>
        <fullName evidence="4">ANTAR domain-containing protein</fullName>
    </submittedName>
</protein>
<accession>A0A6I6D1P8</accession>